<keyword evidence="4" id="KW-0285">Flavoprotein</keyword>
<dbReference type="Proteomes" id="UP000520767">
    <property type="component" value="Unassembled WGS sequence"/>
</dbReference>
<dbReference type="EMBL" id="JACHJQ010000005">
    <property type="protein sequence ID" value="MBB4908632.1"/>
    <property type="molecule type" value="Genomic_DNA"/>
</dbReference>
<keyword evidence="9" id="KW-0411">Iron-sulfur</keyword>
<dbReference type="Gene3D" id="3.20.20.70">
    <property type="entry name" value="Aldolase class I"/>
    <property type="match status" value="1"/>
</dbReference>
<dbReference type="Gene3D" id="3.50.50.60">
    <property type="entry name" value="FAD/NAD(P)-binding domain"/>
    <property type="match status" value="1"/>
</dbReference>
<evidence type="ECO:0000256" key="8">
    <source>
        <dbReference type="ARBA" id="ARBA00023004"/>
    </source>
</evidence>
<protein>
    <submittedName>
        <fullName evidence="12">Mycofactocin system FadH/OYE family oxidoreductase 2</fullName>
    </submittedName>
</protein>
<dbReference type="InterPro" id="IPR023753">
    <property type="entry name" value="FAD/NAD-binding_dom"/>
</dbReference>
<dbReference type="GO" id="GO:0046872">
    <property type="term" value="F:metal ion binding"/>
    <property type="evidence" value="ECO:0007669"/>
    <property type="project" value="UniProtKB-KW"/>
</dbReference>
<keyword evidence="8" id="KW-0408">Iron</keyword>
<keyword evidence="5" id="KW-0288">FMN</keyword>
<keyword evidence="6" id="KW-0479">Metal-binding</keyword>
<comment type="similarity">
    <text evidence="3">In the N-terminal section; belongs to the NADH:flavin oxidoreductase/NADH oxidase family.</text>
</comment>
<dbReference type="PANTHER" id="PTHR42917">
    <property type="entry name" value="2,4-DIENOYL-COA REDUCTASE"/>
    <property type="match status" value="1"/>
</dbReference>
<organism evidence="12 13">
    <name type="scientific">Actinophytocola algeriensis</name>
    <dbReference type="NCBI Taxonomy" id="1768010"/>
    <lineage>
        <taxon>Bacteria</taxon>
        <taxon>Bacillati</taxon>
        <taxon>Actinomycetota</taxon>
        <taxon>Actinomycetes</taxon>
        <taxon>Pseudonocardiales</taxon>
        <taxon>Pseudonocardiaceae</taxon>
    </lineage>
</organism>
<evidence type="ECO:0000313" key="12">
    <source>
        <dbReference type="EMBL" id="MBB4908632.1"/>
    </source>
</evidence>
<evidence type="ECO:0000256" key="1">
    <source>
        <dbReference type="ARBA" id="ARBA00001917"/>
    </source>
</evidence>
<evidence type="ECO:0000256" key="9">
    <source>
        <dbReference type="ARBA" id="ARBA00023014"/>
    </source>
</evidence>
<dbReference type="GO" id="GO:0051536">
    <property type="term" value="F:iron-sulfur cluster binding"/>
    <property type="evidence" value="ECO:0007669"/>
    <property type="project" value="UniProtKB-KW"/>
</dbReference>
<dbReference type="PANTHER" id="PTHR42917:SF2">
    <property type="entry name" value="2,4-DIENOYL-COA REDUCTASE [(2E)-ENOYL-COA-PRODUCING]"/>
    <property type="match status" value="1"/>
</dbReference>
<evidence type="ECO:0000313" key="13">
    <source>
        <dbReference type="Proteomes" id="UP000520767"/>
    </source>
</evidence>
<dbReference type="RefSeq" id="WP_184812764.1">
    <property type="nucleotide sequence ID" value="NZ_JACHJQ010000005.1"/>
</dbReference>
<dbReference type="PRINTS" id="PR00368">
    <property type="entry name" value="FADPNR"/>
</dbReference>
<dbReference type="InterPro" id="IPR001155">
    <property type="entry name" value="OxRdtase_FMN_N"/>
</dbReference>
<feature type="domain" description="NADH:flavin oxidoreductase/NADH oxidase N-terminal" evidence="10">
    <location>
        <begin position="11"/>
        <end position="342"/>
    </location>
</feature>
<gene>
    <name evidence="12" type="ORF">FHR82_004885</name>
</gene>
<sequence length="667" mass="72415">MTETVTEYPNLFSPQKIGPRTAKNRVWMTAHSTQLVKDHNFTEQHVHYYAERARGGVGVITMEAMAVHPTTQPYKGKIFAFDPAVVPNYKKLAAAVHEHGTLLLAQPWHRGRETSGTVNRLPVWAPSSVPCTVYREMPHVLTHSEIDELVQGYVLAARYAVEGDLDGVEVHGLAHGYLLGQFLSPATNHRTDEFGGSFENRLRLVLDIIERTRAETGRDRIVGVRINGSDGDVPGGLSNADWTAIARAIADTGLVDYISVTQGTYIERMNIYGATPKQAGFQVEDTARIKAAVPELPVVVAGRMNTPELAESVLAAGKADMVGMARTLIADPEWANKARDGKANAIRPCVGANWCMASIVNSPLACVHNPAVGREAELGVGTLTEAQRHKRVAVVGGGPGGMRAALTAAQRGHHVTLFEQEAELGGQVKLIGRSETYAEWQGITDWLISQLGESTVDVKLTHRVEAGELDSGYDEVIVATGSTPLKHGWSSLHPASWGDGSIVPGADQWNVYSVNEVLSGKAEIGPRVMIFDDTGARQPLVAAEYLADRRHEVTVVTRLPQVSPDLEASRDLQATYRRVRGKGIRFVTDAEIAEIVEDSVVLRDVWTGETTTHESVDAVVLSTGNAAQDALFHELKGKTSVRAIGDCVSPRRIFNAIWEGELAGREI</sequence>
<dbReference type="GO" id="GO:0016491">
    <property type="term" value="F:oxidoreductase activity"/>
    <property type="evidence" value="ECO:0007669"/>
    <property type="project" value="UniProtKB-KW"/>
</dbReference>
<evidence type="ECO:0000256" key="6">
    <source>
        <dbReference type="ARBA" id="ARBA00022723"/>
    </source>
</evidence>
<dbReference type="AlphaFoldDB" id="A0A7W7Q7Z6"/>
<evidence type="ECO:0000256" key="3">
    <source>
        <dbReference type="ARBA" id="ARBA00011048"/>
    </source>
</evidence>
<dbReference type="Pfam" id="PF07992">
    <property type="entry name" value="Pyr_redox_2"/>
    <property type="match status" value="1"/>
</dbReference>
<dbReference type="SUPFAM" id="SSF51905">
    <property type="entry name" value="FAD/NAD(P)-binding domain"/>
    <property type="match status" value="1"/>
</dbReference>
<keyword evidence="7" id="KW-0560">Oxidoreductase</keyword>
<proteinExistence type="inferred from homology"/>
<accession>A0A7W7Q7Z6</accession>
<dbReference type="InterPro" id="IPR036188">
    <property type="entry name" value="FAD/NAD-bd_sf"/>
</dbReference>
<dbReference type="InterPro" id="IPR013785">
    <property type="entry name" value="Aldolase_TIM"/>
</dbReference>
<dbReference type="GO" id="GO:0010181">
    <property type="term" value="F:FMN binding"/>
    <property type="evidence" value="ECO:0007669"/>
    <property type="project" value="InterPro"/>
</dbReference>
<evidence type="ECO:0000256" key="5">
    <source>
        <dbReference type="ARBA" id="ARBA00022643"/>
    </source>
</evidence>
<comment type="caution">
    <text evidence="12">The sequence shown here is derived from an EMBL/GenBank/DDBJ whole genome shotgun (WGS) entry which is preliminary data.</text>
</comment>
<name>A0A7W7Q7Z6_9PSEU</name>
<evidence type="ECO:0000256" key="4">
    <source>
        <dbReference type="ARBA" id="ARBA00022630"/>
    </source>
</evidence>
<dbReference type="SUPFAM" id="SSF51395">
    <property type="entry name" value="FMN-linked oxidoreductases"/>
    <property type="match status" value="1"/>
</dbReference>
<dbReference type="Gene3D" id="3.40.50.720">
    <property type="entry name" value="NAD(P)-binding Rossmann-like Domain"/>
    <property type="match status" value="1"/>
</dbReference>
<evidence type="ECO:0000256" key="7">
    <source>
        <dbReference type="ARBA" id="ARBA00023002"/>
    </source>
</evidence>
<evidence type="ECO:0000259" key="10">
    <source>
        <dbReference type="Pfam" id="PF00724"/>
    </source>
</evidence>
<evidence type="ECO:0000259" key="11">
    <source>
        <dbReference type="Pfam" id="PF07992"/>
    </source>
</evidence>
<comment type="cofactor">
    <cofactor evidence="1">
        <name>FMN</name>
        <dbReference type="ChEBI" id="CHEBI:58210"/>
    </cofactor>
</comment>
<reference evidence="12 13" key="1">
    <citation type="submission" date="2020-08" db="EMBL/GenBank/DDBJ databases">
        <title>Genomic Encyclopedia of Type Strains, Phase III (KMG-III): the genomes of soil and plant-associated and newly described type strains.</title>
        <authorList>
            <person name="Whitman W."/>
        </authorList>
    </citation>
    <scope>NUCLEOTIDE SEQUENCE [LARGE SCALE GENOMIC DNA]</scope>
    <source>
        <strain evidence="12 13">CECT 8960</strain>
    </source>
</reference>
<dbReference type="PRINTS" id="PR00411">
    <property type="entry name" value="PNDRDTASEI"/>
</dbReference>
<dbReference type="InterPro" id="IPR051793">
    <property type="entry name" value="NADH:flavin_oxidoreductase"/>
</dbReference>
<evidence type="ECO:0000256" key="2">
    <source>
        <dbReference type="ARBA" id="ARBA00001966"/>
    </source>
</evidence>
<dbReference type="Pfam" id="PF00724">
    <property type="entry name" value="Oxidored_FMN"/>
    <property type="match status" value="1"/>
</dbReference>
<comment type="cofactor">
    <cofactor evidence="2">
        <name>[4Fe-4S] cluster</name>
        <dbReference type="ChEBI" id="CHEBI:49883"/>
    </cofactor>
</comment>
<feature type="domain" description="FAD/NAD(P)-binding" evidence="11">
    <location>
        <begin position="391"/>
        <end position="636"/>
    </location>
</feature>
<keyword evidence="13" id="KW-1185">Reference proteome</keyword>